<keyword evidence="1" id="KW-1133">Transmembrane helix</keyword>
<accession>A7B107</accession>
<dbReference type="AlphaFoldDB" id="A7B107"/>
<feature type="transmembrane region" description="Helical" evidence="1">
    <location>
        <begin position="12"/>
        <end position="29"/>
    </location>
</feature>
<keyword evidence="1" id="KW-0472">Membrane</keyword>
<proteinExistence type="predicted"/>
<sequence>MTTFIDTPLFSTIAAVLAIGTAIPFYFYFKKVNADLIAEKKAEHDALERAMEEAARGEAKN</sequence>
<dbReference type="GeneID" id="57433328"/>
<dbReference type="PaxDb" id="411470-RUMGNA_01233"/>
<gene>
    <name evidence="2" type="ORF">RUMGNA_01233</name>
</gene>
<comment type="caution">
    <text evidence="2">The sequence shown here is derived from an EMBL/GenBank/DDBJ whole genome shotgun (WGS) entry which is preliminary data.</text>
</comment>
<protein>
    <submittedName>
        <fullName evidence="2">Uncharacterized protein</fullName>
    </submittedName>
</protein>
<evidence type="ECO:0000256" key="1">
    <source>
        <dbReference type="SAM" id="Phobius"/>
    </source>
</evidence>
<organism evidence="2 3">
    <name type="scientific">Mediterraneibacter gnavus (strain ATCC 29149 / DSM 114966 / JCM 6515 / VPI C7-9)</name>
    <name type="common">Ruminococcus gnavus</name>
    <dbReference type="NCBI Taxonomy" id="411470"/>
    <lineage>
        <taxon>Bacteria</taxon>
        <taxon>Bacillati</taxon>
        <taxon>Bacillota</taxon>
        <taxon>Clostridia</taxon>
        <taxon>Lachnospirales</taxon>
        <taxon>Lachnospiraceae</taxon>
        <taxon>Mediterraneibacter</taxon>
    </lineage>
</organism>
<name>A7B107_MEDG7</name>
<dbReference type="Proteomes" id="UP000004410">
    <property type="component" value="Unassembled WGS sequence"/>
</dbReference>
<reference evidence="2 3" key="1">
    <citation type="submission" date="2007-04" db="EMBL/GenBank/DDBJ databases">
        <authorList>
            <person name="Fulton L."/>
            <person name="Clifton S."/>
            <person name="Fulton B."/>
            <person name="Xu J."/>
            <person name="Minx P."/>
            <person name="Pepin K.H."/>
            <person name="Johnson M."/>
            <person name="Thiruvilangam P."/>
            <person name="Bhonagiri V."/>
            <person name="Nash W.E."/>
            <person name="Mardis E.R."/>
            <person name="Wilson R.K."/>
        </authorList>
    </citation>
    <scope>NUCLEOTIDE SEQUENCE [LARGE SCALE GENOMIC DNA]</scope>
    <source>
        <strain evidence="2 3">ATCC 29149</strain>
    </source>
</reference>
<dbReference type="EMBL" id="AAYG02000010">
    <property type="protein sequence ID" value="EDN78496.1"/>
    <property type="molecule type" value="Genomic_DNA"/>
</dbReference>
<keyword evidence="1" id="KW-0812">Transmembrane</keyword>
<reference evidence="2 3" key="2">
    <citation type="submission" date="2007-06" db="EMBL/GenBank/DDBJ databases">
        <title>Draft genome sequence of Ruminococcus gnavus (ATCC 29149).</title>
        <authorList>
            <person name="Sudarsanam P."/>
            <person name="Ley R."/>
            <person name="Guruge J."/>
            <person name="Turnbaugh P.J."/>
            <person name="Mahowald M."/>
            <person name="Liep D."/>
            <person name="Gordon J."/>
        </authorList>
    </citation>
    <scope>NUCLEOTIDE SEQUENCE [LARGE SCALE GENOMIC DNA]</scope>
    <source>
        <strain evidence="2 3">ATCC 29149</strain>
    </source>
</reference>
<evidence type="ECO:0000313" key="2">
    <source>
        <dbReference type="EMBL" id="EDN78496.1"/>
    </source>
</evidence>
<dbReference type="RefSeq" id="WP_004841877.1">
    <property type="nucleotide sequence ID" value="NZ_AAYG02000010.1"/>
</dbReference>
<evidence type="ECO:0000313" key="3">
    <source>
        <dbReference type="Proteomes" id="UP000004410"/>
    </source>
</evidence>